<keyword evidence="1" id="KW-0732">Signal</keyword>
<dbReference type="Gene3D" id="1.10.101.10">
    <property type="entry name" value="PGBD-like superfamily/PGBD"/>
    <property type="match status" value="4"/>
</dbReference>
<dbReference type="Pfam" id="PF26571">
    <property type="entry name" value="VldE"/>
    <property type="match status" value="1"/>
</dbReference>
<feature type="domain" description="Peptidoglycan binding-like" evidence="2">
    <location>
        <begin position="473"/>
        <end position="513"/>
    </location>
</feature>
<evidence type="ECO:0000256" key="1">
    <source>
        <dbReference type="SAM" id="SignalP"/>
    </source>
</evidence>
<dbReference type="InterPro" id="IPR036365">
    <property type="entry name" value="PGBD-like_sf"/>
</dbReference>
<feature type="chain" id="PRO_5038730506" description="Peptidoglycan-binding protein" evidence="1">
    <location>
        <begin position="23"/>
        <end position="523"/>
    </location>
</feature>
<name>A0A5P8FKR4_9MICO</name>
<organism evidence="4 5">
    <name type="scientific">Janibacter melonis</name>
    <dbReference type="NCBI Taxonomy" id="262209"/>
    <lineage>
        <taxon>Bacteria</taxon>
        <taxon>Bacillati</taxon>
        <taxon>Actinomycetota</taxon>
        <taxon>Actinomycetes</taxon>
        <taxon>Micrococcales</taxon>
        <taxon>Intrasporangiaceae</taxon>
        <taxon>Janibacter</taxon>
    </lineage>
</organism>
<dbReference type="SUPFAM" id="SSF47090">
    <property type="entry name" value="PGBD-like"/>
    <property type="match status" value="4"/>
</dbReference>
<dbReference type="Proteomes" id="UP000271708">
    <property type="component" value="Chromosome"/>
</dbReference>
<dbReference type="EMBL" id="CP044548">
    <property type="protein sequence ID" value="QFQ29660.2"/>
    <property type="molecule type" value="Genomic_DNA"/>
</dbReference>
<dbReference type="AlphaFoldDB" id="A0A5P8FKR4"/>
<evidence type="ECO:0000259" key="2">
    <source>
        <dbReference type="Pfam" id="PF01471"/>
    </source>
</evidence>
<evidence type="ECO:0000313" key="5">
    <source>
        <dbReference type="Proteomes" id="UP000271708"/>
    </source>
</evidence>
<gene>
    <name evidence="4" type="ORF">EEW87_003935</name>
</gene>
<feature type="domain" description="Peptidoglycan binding-like" evidence="2">
    <location>
        <begin position="394"/>
        <end position="443"/>
    </location>
</feature>
<evidence type="ECO:0008006" key="6">
    <source>
        <dbReference type="Google" id="ProtNLM"/>
    </source>
</evidence>
<reference evidence="4 5" key="1">
    <citation type="submission" date="2019-09" db="EMBL/GenBank/DDBJ databases">
        <title>Complete Genome Sequence of Janibacter melonis M714 with both human health impact and industrial applications.</title>
        <authorList>
            <person name="Jin M."/>
            <person name="Zhao Q.R."/>
        </authorList>
    </citation>
    <scope>NUCLEOTIDE SEQUENCE [LARGE SCALE GENOMIC DNA]</scope>
    <source>
        <strain evidence="4 5">M714</strain>
    </source>
</reference>
<dbReference type="InterPro" id="IPR058593">
    <property type="entry name" value="ARB_07466-like_C"/>
</dbReference>
<proteinExistence type="predicted"/>
<dbReference type="InterPro" id="IPR002477">
    <property type="entry name" value="Peptidoglycan-bd-like"/>
</dbReference>
<evidence type="ECO:0000259" key="3">
    <source>
        <dbReference type="Pfam" id="PF26571"/>
    </source>
</evidence>
<dbReference type="InterPro" id="IPR036366">
    <property type="entry name" value="PGBDSf"/>
</dbReference>
<feature type="domain" description="Peptidoglycan binding-like" evidence="2">
    <location>
        <begin position="302"/>
        <end position="351"/>
    </location>
</feature>
<accession>A0A5P8FKR4</accession>
<evidence type="ECO:0000313" key="4">
    <source>
        <dbReference type="EMBL" id="QFQ29660.2"/>
    </source>
</evidence>
<feature type="domain" description="Peptidoglycan binding-like" evidence="2">
    <location>
        <begin position="237"/>
        <end position="273"/>
    </location>
</feature>
<dbReference type="RefSeq" id="WP_123091114.1">
    <property type="nucleotide sequence ID" value="NZ_BAAAKD010000031.1"/>
</dbReference>
<sequence length="523" mass="56107">MSLSARVLGALVVPAVTIPVMAPLAAADAPRPPVNNNLPGDLDVASPYLPQTVCDPVAKPGVTAFARLMSQHYSQLNYGISRNCNAGLTEHSEGRALDWMLNKNDPRQQEIADSVVAWLVAPDAQGRPGAMARRFGVMYIIWDRKIWGTYNMGVGWRPYYGSSPHTDHIHFSFSWDGAMQRTSWWTGKAWTSVTSTPGGSSGTPVTPPVATPDSYPTLKVGAKGDDVKLAQKVIGVTADGAFGPATETALRRWQSAQSIPVTGVLDTRTWERMVALGEIPARGGMESLAKYFKTTLRLGSTGEAVKAAQKKLGIAADGSYGEKTATAVRSFQRKMTLKVDGVVGENAWRALAGLPYKKNGSVQTPKPTPVTPTVRSTTEYSGLKSTVLAPGARGAAVKTLQRALAIGVDGAYGKATEKAVRSFQWASKLKVTGVVDAKTWDALEARDYPFLKYRTTVIKPGSKGYAVTTLQRYLGVRADGSYGPKTVEAVKALQGRRGMARTGVVGGMTWQALEHELRARRAG</sequence>
<protein>
    <recommendedName>
        <fullName evidence="6">Peptidoglycan-binding protein</fullName>
    </recommendedName>
</protein>
<dbReference type="GeneID" id="59160294"/>
<feature type="signal peptide" evidence="1">
    <location>
        <begin position="1"/>
        <end position="22"/>
    </location>
</feature>
<dbReference type="Pfam" id="PF01471">
    <property type="entry name" value="PG_binding_1"/>
    <property type="match status" value="4"/>
</dbReference>
<feature type="domain" description="ARB-07466-like C-terminal" evidence="3">
    <location>
        <begin position="58"/>
        <end position="169"/>
    </location>
</feature>
<dbReference type="KEGG" id="jme:EEW87_003935"/>